<accession>A0AAU8AQ60</accession>
<dbReference type="AlphaFoldDB" id="A0AAU8AQ60"/>
<feature type="domain" description="GST C-terminal" evidence="4">
    <location>
        <begin position="85"/>
        <end position="212"/>
    </location>
</feature>
<dbReference type="Gene3D" id="1.20.1050.10">
    <property type="match status" value="1"/>
</dbReference>
<dbReference type="PROSITE" id="PS50404">
    <property type="entry name" value="GST_NTER"/>
    <property type="match status" value="1"/>
</dbReference>
<feature type="domain" description="GST N-terminal" evidence="3">
    <location>
        <begin position="1"/>
        <end position="80"/>
    </location>
</feature>
<dbReference type="SFLD" id="SFLDS00019">
    <property type="entry name" value="Glutathione_Transferase_(cytos"/>
    <property type="match status" value="1"/>
</dbReference>
<dbReference type="PANTHER" id="PTHR44051">
    <property type="entry name" value="GLUTATHIONE S-TRANSFERASE-RELATED"/>
    <property type="match status" value="1"/>
</dbReference>
<name>A0AAU8AQ60_9RHOB</name>
<dbReference type="SUPFAM" id="SSF47616">
    <property type="entry name" value="GST C-terminal domain-like"/>
    <property type="match status" value="1"/>
</dbReference>
<dbReference type="GO" id="GO:0016740">
    <property type="term" value="F:transferase activity"/>
    <property type="evidence" value="ECO:0007669"/>
    <property type="project" value="UniProtKB-KW"/>
</dbReference>
<dbReference type="Gene3D" id="3.40.30.10">
    <property type="entry name" value="Glutaredoxin"/>
    <property type="match status" value="1"/>
</dbReference>
<organism evidence="5">
    <name type="scientific">Alloyangia sp. H15</name>
    <dbReference type="NCBI Taxonomy" id="3029062"/>
    <lineage>
        <taxon>Bacteria</taxon>
        <taxon>Pseudomonadati</taxon>
        <taxon>Pseudomonadota</taxon>
        <taxon>Alphaproteobacteria</taxon>
        <taxon>Rhodobacterales</taxon>
        <taxon>Roseobacteraceae</taxon>
        <taxon>Alloyangia</taxon>
    </lineage>
</organism>
<sequence length="212" mass="23412">MKLLGRRTSVNVQKVAWTLAELGVDHETVEMGGVFGGLDTPEYRALNPIGKVPTLIDGGLCVWESNAIVRYLAGAYGEGGFGGQDIAGRTRADIWMEWFQNNVYAAFTSVFHNTVRLPPSQRDPAARAAGLGVVTEAFRLLEARLSEGDFLAGDRLTMGDIPAGSALFRYYTMEIERPELPALAEYYARLCERPAYREHVMVSYDSLRMPGD</sequence>
<keyword evidence="2" id="KW-0808">Transferase</keyword>
<geneLocation type="plasmid" evidence="5">
    <name>unnamed1</name>
</geneLocation>
<dbReference type="SUPFAM" id="SSF52833">
    <property type="entry name" value="Thioredoxin-like"/>
    <property type="match status" value="1"/>
</dbReference>
<dbReference type="InterPro" id="IPR010987">
    <property type="entry name" value="Glutathione-S-Trfase_C-like"/>
</dbReference>
<dbReference type="InterPro" id="IPR040079">
    <property type="entry name" value="Glutathione_S-Trfase"/>
</dbReference>
<dbReference type="Pfam" id="PF02798">
    <property type="entry name" value="GST_N"/>
    <property type="match status" value="1"/>
</dbReference>
<dbReference type="InterPro" id="IPR004045">
    <property type="entry name" value="Glutathione_S-Trfase_N"/>
</dbReference>
<dbReference type="FunFam" id="3.40.30.10:FF:000039">
    <property type="entry name" value="Glutathione S-transferase domain"/>
    <property type="match status" value="1"/>
</dbReference>
<dbReference type="CDD" id="cd03047">
    <property type="entry name" value="GST_N_2"/>
    <property type="match status" value="1"/>
</dbReference>
<dbReference type="PROSITE" id="PS50405">
    <property type="entry name" value="GST_CTER"/>
    <property type="match status" value="1"/>
</dbReference>
<dbReference type="Pfam" id="PF13410">
    <property type="entry name" value="GST_C_2"/>
    <property type="match status" value="1"/>
</dbReference>
<comment type="similarity">
    <text evidence="1">Belongs to the GST superfamily.</text>
</comment>
<proteinExistence type="inferred from homology"/>
<dbReference type="SFLD" id="SFLDG00358">
    <property type="entry name" value="Main_(cytGST)"/>
    <property type="match status" value="1"/>
</dbReference>
<dbReference type="RefSeq" id="WP_353475886.1">
    <property type="nucleotide sequence ID" value="NZ_CP123386.1"/>
</dbReference>
<dbReference type="EMBL" id="CP123386">
    <property type="protein sequence ID" value="XCC96995.1"/>
    <property type="molecule type" value="Genomic_DNA"/>
</dbReference>
<protein>
    <submittedName>
        <fullName evidence="5">Glutathione S-transferase family protein</fullName>
    </submittedName>
</protein>
<dbReference type="PANTHER" id="PTHR44051:SF19">
    <property type="entry name" value="DISULFIDE-BOND OXIDOREDUCTASE YFCG"/>
    <property type="match status" value="1"/>
</dbReference>
<evidence type="ECO:0000313" key="5">
    <source>
        <dbReference type="EMBL" id="XCC96995.1"/>
    </source>
</evidence>
<dbReference type="InterPro" id="IPR036249">
    <property type="entry name" value="Thioredoxin-like_sf"/>
</dbReference>
<reference evidence="5" key="1">
    <citation type="submission" date="2023-02" db="EMBL/GenBank/DDBJ databases">
        <title>Description and genomic characterization of Salipiger bruguierae sp. nov., isolated from the sediment of mangrove plant Bruguiera sexangula.</title>
        <authorList>
            <person name="Long M."/>
        </authorList>
    </citation>
    <scope>NUCLEOTIDE SEQUENCE</scope>
    <source>
        <strain evidence="5">H15</strain>
        <plasmid evidence="5">unnamed1</plasmid>
    </source>
</reference>
<evidence type="ECO:0000256" key="2">
    <source>
        <dbReference type="ARBA" id="ARBA00022679"/>
    </source>
</evidence>
<evidence type="ECO:0000259" key="3">
    <source>
        <dbReference type="PROSITE" id="PS50404"/>
    </source>
</evidence>
<dbReference type="InterPro" id="IPR036282">
    <property type="entry name" value="Glutathione-S-Trfase_C_sf"/>
</dbReference>
<evidence type="ECO:0000259" key="4">
    <source>
        <dbReference type="PROSITE" id="PS50405"/>
    </source>
</evidence>
<dbReference type="SFLD" id="SFLDG01150">
    <property type="entry name" value="Main.1:_Beta-like"/>
    <property type="match status" value="1"/>
</dbReference>
<evidence type="ECO:0000256" key="1">
    <source>
        <dbReference type="ARBA" id="ARBA00007409"/>
    </source>
</evidence>
<keyword evidence="5" id="KW-0614">Plasmid</keyword>
<gene>
    <name evidence="5" type="ORF">PVT71_23180</name>
</gene>